<keyword evidence="4" id="KW-0378">Hydrolase</keyword>
<evidence type="ECO:0000256" key="6">
    <source>
        <dbReference type="ARBA" id="ARBA00023049"/>
    </source>
</evidence>
<gene>
    <name evidence="10" type="ORF">FJY68_00290</name>
</gene>
<proteinExistence type="inferred from homology"/>
<dbReference type="Pfam" id="PF08525">
    <property type="entry name" value="OapA_N"/>
    <property type="match status" value="1"/>
</dbReference>
<dbReference type="PANTHER" id="PTHR11705">
    <property type="entry name" value="PROTEASE FAMILY M14 CARBOXYPEPTIDASE A,B"/>
    <property type="match status" value="1"/>
</dbReference>
<reference evidence="10" key="1">
    <citation type="submission" date="2019-03" db="EMBL/GenBank/DDBJ databases">
        <title>Lake Tanganyika Metagenome-Assembled Genomes (MAGs).</title>
        <authorList>
            <person name="Tran P."/>
        </authorList>
    </citation>
    <scope>NUCLEOTIDE SEQUENCE</scope>
    <source>
        <strain evidence="10">K_DeepCast_150m_m2_040</strain>
    </source>
</reference>
<evidence type="ECO:0000313" key="11">
    <source>
        <dbReference type="Proteomes" id="UP000779900"/>
    </source>
</evidence>
<dbReference type="SMART" id="SM00631">
    <property type="entry name" value="Zn_pept"/>
    <property type="match status" value="1"/>
</dbReference>
<evidence type="ECO:0000256" key="8">
    <source>
        <dbReference type="SAM" id="SignalP"/>
    </source>
</evidence>
<evidence type="ECO:0000256" key="2">
    <source>
        <dbReference type="ARBA" id="ARBA00005988"/>
    </source>
</evidence>
<evidence type="ECO:0000256" key="1">
    <source>
        <dbReference type="ARBA" id="ARBA00001947"/>
    </source>
</evidence>
<evidence type="ECO:0000256" key="4">
    <source>
        <dbReference type="ARBA" id="ARBA00022801"/>
    </source>
</evidence>
<dbReference type="SUPFAM" id="SSF53187">
    <property type="entry name" value="Zn-dependent exopeptidases"/>
    <property type="match status" value="1"/>
</dbReference>
<dbReference type="GO" id="GO:0005615">
    <property type="term" value="C:extracellular space"/>
    <property type="evidence" value="ECO:0007669"/>
    <property type="project" value="TreeGrafter"/>
</dbReference>
<dbReference type="PROSITE" id="PS52035">
    <property type="entry name" value="PEPTIDASE_M14"/>
    <property type="match status" value="1"/>
</dbReference>
<dbReference type="GO" id="GO:0008270">
    <property type="term" value="F:zinc ion binding"/>
    <property type="evidence" value="ECO:0007669"/>
    <property type="project" value="InterPro"/>
</dbReference>
<dbReference type="GO" id="GO:0006508">
    <property type="term" value="P:proteolysis"/>
    <property type="evidence" value="ECO:0007669"/>
    <property type="project" value="UniProtKB-KW"/>
</dbReference>
<dbReference type="PANTHER" id="PTHR11705:SF143">
    <property type="entry name" value="SLL0236 PROTEIN"/>
    <property type="match status" value="1"/>
</dbReference>
<keyword evidence="6" id="KW-0482">Metalloprotease</keyword>
<evidence type="ECO:0000256" key="7">
    <source>
        <dbReference type="PROSITE-ProRule" id="PRU01379"/>
    </source>
</evidence>
<dbReference type="InterPro" id="IPR013731">
    <property type="entry name" value="OapA_N"/>
</dbReference>
<sequence>MHRLMLLALTCLTVAGLAWSGPSAPVLMEAKLYVSDVQDLDHLGTIAGDLYICSRGADEKGTYLVLVTDADQLGRIRDCGLETAVTWANLDDKFKLLTGVDPHDALRLQTFGYYFTYWEMRDSLEALAAAHPEVCSLFAIGVTSQGRDILCMKVSGNAATEEDEPACYFSGACHGDEPIGTSIVMAFLEEILAGYGTDSLCTWLVNNREIYTVPILNPDCSIYCSDSGGAGVYWRKNRRVVVPPNIGVDPSRNHGFKWGYDDVGSSPNPAAHAYRGPFPWSDAEASAARDLSLSHRFRTEQDFHAYGRWNMYPWSYDTFTPPDEAALREANDSLRMYNGYPESQAGQISRAFYPCNGTQPDWALTDTAGKFMTYSFDIEADTWFYACWNDSALMREEVEGNVPGLFYLARIAGAYLIPIAVTVNDSVLGNATGMLDPGETANIWFTIRNQAIHPLDSAYSISARLISLDTLVAVIDSVKAFPSVQRRSNVDNIADQFVVRASGFGHPGDTVRFRLEVTYTDADNTMVMLVPSEVVLGEDVIGIYEAGNSQGGSAVMPATVIGRVLFLSGQEGRTETRPALRDALGRRVMVLMPGANDVSRLSTGVYFTAGGEARGVSAFRRLLVIR</sequence>
<feature type="chain" id="PRO_5036967507" evidence="8">
    <location>
        <begin position="21"/>
        <end position="626"/>
    </location>
</feature>
<comment type="cofactor">
    <cofactor evidence="1">
        <name>Zn(2+)</name>
        <dbReference type="ChEBI" id="CHEBI:29105"/>
    </cofactor>
</comment>
<protein>
    <submittedName>
        <fullName evidence="10">Zinc carboxypeptidase</fullName>
    </submittedName>
</protein>
<dbReference type="Proteomes" id="UP000779900">
    <property type="component" value="Unassembled WGS sequence"/>
</dbReference>
<organism evidence="10 11">
    <name type="scientific">candidate division WOR-3 bacterium</name>
    <dbReference type="NCBI Taxonomy" id="2052148"/>
    <lineage>
        <taxon>Bacteria</taxon>
        <taxon>Bacteria division WOR-3</taxon>
    </lineage>
</organism>
<keyword evidence="3" id="KW-0645">Protease</keyword>
<dbReference type="AlphaFoldDB" id="A0A937XBP3"/>
<dbReference type="Gene3D" id="3.40.630.10">
    <property type="entry name" value="Zn peptidases"/>
    <property type="match status" value="1"/>
</dbReference>
<keyword evidence="10" id="KW-0121">Carboxypeptidase</keyword>
<comment type="similarity">
    <text evidence="2 7">Belongs to the peptidase M14 family.</text>
</comment>
<evidence type="ECO:0000259" key="9">
    <source>
        <dbReference type="PROSITE" id="PS52035"/>
    </source>
</evidence>
<name>A0A937XBP3_UNCW3</name>
<dbReference type="GO" id="GO:0004181">
    <property type="term" value="F:metallocarboxypeptidase activity"/>
    <property type="evidence" value="ECO:0007669"/>
    <property type="project" value="InterPro"/>
</dbReference>
<evidence type="ECO:0000313" key="10">
    <source>
        <dbReference type="EMBL" id="MBM3330272.1"/>
    </source>
</evidence>
<comment type="caution">
    <text evidence="10">The sequence shown here is derived from an EMBL/GenBank/DDBJ whole genome shotgun (WGS) entry which is preliminary data.</text>
</comment>
<dbReference type="EMBL" id="VGIR01000001">
    <property type="protein sequence ID" value="MBM3330272.1"/>
    <property type="molecule type" value="Genomic_DNA"/>
</dbReference>
<accession>A0A937XBP3</accession>
<feature type="signal peptide" evidence="8">
    <location>
        <begin position="1"/>
        <end position="20"/>
    </location>
</feature>
<keyword evidence="5" id="KW-0862">Zinc</keyword>
<keyword evidence="8" id="KW-0732">Signal</keyword>
<feature type="active site" description="Proton donor/acceptor" evidence="7">
    <location>
        <position position="379"/>
    </location>
</feature>
<dbReference type="InterPro" id="IPR000834">
    <property type="entry name" value="Peptidase_M14"/>
</dbReference>
<dbReference type="Pfam" id="PF00246">
    <property type="entry name" value="Peptidase_M14"/>
    <property type="match status" value="1"/>
</dbReference>
<evidence type="ECO:0000256" key="5">
    <source>
        <dbReference type="ARBA" id="ARBA00022833"/>
    </source>
</evidence>
<feature type="domain" description="Peptidase M14" evidence="9">
    <location>
        <begin position="113"/>
        <end position="411"/>
    </location>
</feature>
<evidence type="ECO:0000256" key="3">
    <source>
        <dbReference type="ARBA" id="ARBA00022670"/>
    </source>
</evidence>